<dbReference type="InterPro" id="IPR002686">
    <property type="entry name" value="Transposase_17"/>
</dbReference>
<reference evidence="2 3" key="1">
    <citation type="journal article" date="2020" name="ISME J.">
        <title>Comparative genomics reveals insights into cyanobacterial evolution and habitat adaptation.</title>
        <authorList>
            <person name="Chen M.Y."/>
            <person name="Teng W.K."/>
            <person name="Zhao L."/>
            <person name="Hu C.X."/>
            <person name="Zhou Y.K."/>
            <person name="Han B.P."/>
            <person name="Song L.R."/>
            <person name="Shu W.S."/>
        </authorList>
    </citation>
    <scope>NUCLEOTIDE SEQUENCE [LARGE SCALE GENOMIC DNA]</scope>
    <source>
        <strain evidence="2 3">FACHB-838</strain>
    </source>
</reference>
<dbReference type="Gene3D" id="3.30.70.1290">
    <property type="entry name" value="Transposase IS200-like"/>
    <property type="match status" value="1"/>
</dbReference>
<dbReference type="Proteomes" id="UP000623440">
    <property type="component" value="Unassembled WGS sequence"/>
</dbReference>
<evidence type="ECO:0000259" key="1">
    <source>
        <dbReference type="Pfam" id="PF01797"/>
    </source>
</evidence>
<sequence>MQTKNTFITLINYDFISIPTRRKKVLIDNVGIRLEALLYEKAKELECKLLAREVIEDYAIRFV</sequence>
<dbReference type="RefSeq" id="WP_190938907.1">
    <property type="nucleotide sequence ID" value="NZ_JACJSI010000001.1"/>
</dbReference>
<gene>
    <name evidence="2" type="ORF">H6G97_00615</name>
</gene>
<organism evidence="2 3">
    <name type="scientific">Nostoc flagelliforme FACHB-838</name>
    <dbReference type="NCBI Taxonomy" id="2692904"/>
    <lineage>
        <taxon>Bacteria</taxon>
        <taxon>Bacillati</taxon>
        <taxon>Cyanobacteriota</taxon>
        <taxon>Cyanophyceae</taxon>
        <taxon>Nostocales</taxon>
        <taxon>Nostocaceae</taxon>
        <taxon>Nostoc</taxon>
    </lineage>
</organism>
<dbReference type="SUPFAM" id="SSF143422">
    <property type="entry name" value="Transposase IS200-like"/>
    <property type="match status" value="1"/>
</dbReference>
<dbReference type="Pfam" id="PF01797">
    <property type="entry name" value="Y1_Tnp"/>
    <property type="match status" value="1"/>
</dbReference>
<feature type="domain" description="Transposase IS200-like" evidence="1">
    <location>
        <begin position="9"/>
        <end position="58"/>
    </location>
</feature>
<protein>
    <submittedName>
        <fullName evidence="2">Transposase</fullName>
    </submittedName>
</protein>
<comment type="caution">
    <text evidence="2">The sequence shown here is derived from an EMBL/GenBank/DDBJ whole genome shotgun (WGS) entry which is preliminary data.</text>
</comment>
<evidence type="ECO:0000313" key="3">
    <source>
        <dbReference type="Proteomes" id="UP000623440"/>
    </source>
</evidence>
<evidence type="ECO:0000313" key="2">
    <source>
        <dbReference type="EMBL" id="MBD2528137.1"/>
    </source>
</evidence>
<proteinExistence type="predicted"/>
<keyword evidence="3" id="KW-1185">Reference proteome</keyword>
<dbReference type="EMBL" id="JACJSI010000001">
    <property type="protein sequence ID" value="MBD2528137.1"/>
    <property type="molecule type" value="Genomic_DNA"/>
</dbReference>
<accession>A0ABR8DF15</accession>
<dbReference type="InterPro" id="IPR036515">
    <property type="entry name" value="Transposase_17_sf"/>
</dbReference>
<name>A0ABR8DF15_9NOSO</name>